<evidence type="ECO:0000259" key="3">
    <source>
        <dbReference type="Pfam" id="PF02397"/>
    </source>
</evidence>
<organism evidence="4 5">
    <name type="scientific">Morganella morganii</name>
    <name type="common">Proteus morganii</name>
    <dbReference type="NCBI Taxonomy" id="582"/>
    <lineage>
        <taxon>Bacteria</taxon>
        <taxon>Pseudomonadati</taxon>
        <taxon>Pseudomonadota</taxon>
        <taxon>Gammaproteobacteria</taxon>
        <taxon>Enterobacterales</taxon>
        <taxon>Morganellaceae</taxon>
        <taxon>Morganella</taxon>
    </lineage>
</organism>
<proteinExistence type="inferred from homology"/>
<keyword evidence="2" id="KW-0472">Membrane</keyword>
<dbReference type="EMBL" id="CP028956">
    <property type="protein sequence ID" value="AWC95932.1"/>
    <property type="molecule type" value="Genomic_DNA"/>
</dbReference>
<dbReference type="GO" id="GO:0016780">
    <property type="term" value="F:phosphotransferase activity, for other substituted phosphate groups"/>
    <property type="evidence" value="ECO:0007669"/>
    <property type="project" value="TreeGrafter"/>
</dbReference>
<keyword evidence="4" id="KW-0808">Transferase</keyword>
<protein>
    <submittedName>
        <fullName evidence="4">Sugar transferase</fullName>
    </submittedName>
</protein>
<evidence type="ECO:0000313" key="5">
    <source>
        <dbReference type="Proteomes" id="UP000244682"/>
    </source>
</evidence>
<comment type="similarity">
    <text evidence="1">Belongs to the bacterial sugar transferase family.</text>
</comment>
<evidence type="ECO:0000256" key="2">
    <source>
        <dbReference type="SAM" id="Phobius"/>
    </source>
</evidence>
<gene>
    <name evidence="4" type="ORF">AM380_05605</name>
</gene>
<dbReference type="AlphaFoldDB" id="A0AAU8ZSN4"/>
<dbReference type="InterPro" id="IPR003362">
    <property type="entry name" value="Bact_transf"/>
</dbReference>
<accession>A0AAU8ZSN4</accession>
<keyword evidence="2" id="KW-1133">Transmembrane helix</keyword>
<feature type="transmembrane region" description="Helical" evidence="2">
    <location>
        <begin position="7"/>
        <end position="28"/>
    </location>
</feature>
<evidence type="ECO:0000313" key="4">
    <source>
        <dbReference type="EMBL" id="AWC95932.1"/>
    </source>
</evidence>
<name>A0AAU8ZSN4_MORMO</name>
<dbReference type="Pfam" id="PF02397">
    <property type="entry name" value="Bac_transf"/>
    <property type="match status" value="1"/>
</dbReference>
<dbReference type="Proteomes" id="UP000244682">
    <property type="component" value="Chromosome"/>
</dbReference>
<evidence type="ECO:0000256" key="1">
    <source>
        <dbReference type="ARBA" id="ARBA00006464"/>
    </source>
</evidence>
<dbReference type="PANTHER" id="PTHR30576:SF0">
    <property type="entry name" value="UNDECAPRENYL-PHOSPHATE N-ACETYLGALACTOSAMINYL 1-PHOSPHATE TRANSFERASE-RELATED"/>
    <property type="match status" value="1"/>
</dbReference>
<reference evidence="4 5" key="1">
    <citation type="submission" date="2018-04" db="EMBL/GenBank/DDBJ databases">
        <title>Whole genome sequencing of Morganella morganii AR_0133.</title>
        <authorList>
            <person name="Conlan S."/>
            <person name="Thomas P.J."/>
            <person name="Mullikin J."/>
            <person name="Frank K.M."/>
            <person name="Segre J.A."/>
        </authorList>
    </citation>
    <scope>NUCLEOTIDE SEQUENCE [LARGE SCALE GENOMIC DNA]</scope>
    <source>
        <strain evidence="4 5">AR_0133</strain>
    </source>
</reference>
<dbReference type="PANTHER" id="PTHR30576">
    <property type="entry name" value="COLANIC BIOSYNTHESIS UDP-GLUCOSE LIPID CARRIER TRANSFERASE"/>
    <property type="match status" value="1"/>
</dbReference>
<sequence>MKRTFDIIFSLIGIIICSPVFIIVPILIKIDSPGPVFFKQARIGKDGKIFYIYKFRSMVVNAENMENGLFNTKDDPRITRLGNFLRNSSLDEVPQFINIMKGDMSFVGPRPPVTYELGSYDSWNEELKKSFSVKPGVTGLAQVSGRNELNWDQKTVFNLRYIENQKKYGLLYDIKIILLTIYKVIKNEGSHELEDNVEQDRKRINKD</sequence>
<feature type="domain" description="Bacterial sugar transferase" evidence="3">
    <location>
        <begin position="2"/>
        <end position="186"/>
    </location>
</feature>
<keyword evidence="2" id="KW-0812">Transmembrane</keyword>